<protein>
    <submittedName>
        <fullName evidence="8">Formate hydrogenlyase subunit 7</fullName>
    </submittedName>
</protein>
<evidence type="ECO:0000256" key="5">
    <source>
        <dbReference type="ARBA" id="ARBA00023004"/>
    </source>
</evidence>
<dbReference type="Pfam" id="PF01058">
    <property type="entry name" value="Oxidored_q6"/>
    <property type="match status" value="1"/>
</dbReference>
<dbReference type="InterPro" id="IPR052375">
    <property type="entry name" value="Complex_I_20kDa-like"/>
</dbReference>
<dbReference type="GO" id="GO:0016829">
    <property type="term" value="F:lyase activity"/>
    <property type="evidence" value="ECO:0007669"/>
    <property type="project" value="UniProtKB-KW"/>
</dbReference>
<dbReference type="NCBIfam" id="NF005012">
    <property type="entry name" value="PRK06411.1"/>
    <property type="match status" value="1"/>
</dbReference>
<comment type="cofactor">
    <cofactor evidence="1">
        <name>[4Fe-4S] cluster</name>
        <dbReference type="ChEBI" id="CHEBI:49883"/>
    </cofactor>
</comment>
<dbReference type="GO" id="GO:0051539">
    <property type="term" value="F:4 iron, 4 sulfur cluster binding"/>
    <property type="evidence" value="ECO:0007669"/>
    <property type="project" value="UniProtKB-KW"/>
</dbReference>
<evidence type="ECO:0000259" key="7">
    <source>
        <dbReference type="Pfam" id="PF01058"/>
    </source>
</evidence>
<reference evidence="8" key="1">
    <citation type="submission" date="2016-10" db="EMBL/GenBank/DDBJ databases">
        <authorList>
            <person name="de Groot N.N."/>
        </authorList>
    </citation>
    <scope>NUCLEOTIDE SEQUENCE</scope>
</reference>
<dbReference type="PANTHER" id="PTHR42989">
    <property type="entry name" value="HYDROGENASE-4 COMPONENT I"/>
    <property type="match status" value="1"/>
</dbReference>
<keyword evidence="5" id="KW-0408">Iron</keyword>
<dbReference type="SUPFAM" id="SSF56770">
    <property type="entry name" value="HydA/Nqo6-like"/>
    <property type="match status" value="1"/>
</dbReference>
<name>A0A1W1CN72_9ZZZZ</name>
<evidence type="ECO:0000256" key="6">
    <source>
        <dbReference type="ARBA" id="ARBA00023014"/>
    </source>
</evidence>
<feature type="domain" description="NADH:ubiquinone oxidoreductase-like 20kDa subunit" evidence="7">
    <location>
        <begin position="53"/>
        <end position="163"/>
    </location>
</feature>
<evidence type="ECO:0000256" key="1">
    <source>
        <dbReference type="ARBA" id="ARBA00001966"/>
    </source>
</evidence>
<organism evidence="8">
    <name type="scientific">hydrothermal vent metagenome</name>
    <dbReference type="NCBI Taxonomy" id="652676"/>
    <lineage>
        <taxon>unclassified sequences</taxon>
        <taxon>metagenomes</taxon>
        <taxon>ecological metagenomes</taxon>
    </lineage>
</organism>
<dbReference type="InterPro" id="IPR006137">
    <property type="entry name" value="NADH_UbQ_OxRdtase-like_20kDa"/>
</dbReference>
<evidence type="ECO:0000256" key="4">
    <source>
        <dbReference type="ARBA" id="ARBA00022723"/>
    </source>
</evidence>
<evidence type="ECO:0000256" key="2">
    <source>
        <dbReference type="ARBA" id="ARBA00009173"/>
    </source>
</evidence>
<sequence length="171" mass="19257">MIKFWNKRIKHGVLTENPELDQELEKIKKEIKESVKKKFAGSLAIRMVDSGSCNACEAECNALANPYYDLERLGIYFVASPRHADVMLLSGIMTFNMTPHVKDAYEQIPEPKWVISMGDCPAMAAPFEKTYAINAPAEEHLPITHHIAGCPPSPLEIMQGLLEFLRKIESK</sequence>
<accession>A0A1W1CN72</accession>
<comment type="similarity">
    <text evidence="2">Belongs to the complex I 20 kDa subunit family.</text>
</comment>
<evidence type="ECO:0000313" key="8">
    <source>
        <dbReference type="EMBL" id="SFV67224.1"/>
    </source>
</evidence>
<keyword evidence="6" id="KW-0411">Iron-sulfur</keyword>
<keyword evidence="3" id="KW-0004">4Fe-4S</keyword>
<evidence type="ECO:0000256" key="3">
    <source>
        <dbReference type="ARBA" id="ARBA00022485"/>
    </source>
</evidence>
<keyword evidence="8" id="KW-0456">Lyase</keyword>
<dbReference type="PANTHER" id="PTHR42989:SF1">
    <property type="entry name" value="FORMATE HYDROGENLYASE SUBUNIT 7-RELATED"/>
    <property type="match status" value="1"/>
</dbReference>
<keyword evidence="4" id="KW-0479">Metal-binding</keyword>
<gene>
    <name evidence="8" type="ORF">MNB_SM-6-1459</name>
</gene>
<dbReference type="Gene3D" id="3.40.50.12280">
    <property type="match status" value="1"/>
</dbReference>
<dbReference type="GO" id="GO:0046872">
    <property type="term" value="F:metal ion binding"/>
    <property type="evidence" value="ECO:0007669"/>
    <property type="project" value="UniProtKB-KW"/>
</dbReference>
<dbReference type="AlphaFoldDB" id="A0A1W1CN72"/>
<dbReference type="EMBL" id="FPHK01000104">
    <property type="protein sequence ID" value="SFV67224.1"/>
    <property type="molecule type" value="Genomic_DNA"/>
</dbReference>
<proteinExistence type="inferred from homology"/>